<dbReference type="STRING" id="370526.SAMN04489835_1254"/>
<dbReference type="PROSITE" id="PS50850">
    <property type="entry name" value="MFS"/>
    <property type="match status" value="1"/>
</dbReference>
<feature type="transmembrane region" description="Helical" evidence="5">
    <location>
        <begin position="206"/>
        <end position="228"/>
    </location>
</feature>
<evidence type="ECO:0000256" key="5">
    <source>
        <dbReference type="SAM" id="Phobius"/>
    </source>
</evidence>
<feature type="transmembrane region" description="Helical" evidence="5">
    <location>
        <begin position="334"/>
        <end position="357"/>
    </location>
</feature>
<dbReference type="Gene3D" id="1.20.1250.20">
    <property type="entry name" value="MFS general substrate transporter like domains"/>
    <property type="match status" value="1"/>
</dbReference>
<proteinExistence type="predicted"/>
<evidence type="ECO:0000313" key="8">
    <source>
        <dbReference type="Proteomes" id="UP000182915"/>
    </source>
</evidence>
<keyword evidence="4 5" id="KW-0472">Membrane</keyword>
<evidence type="ECO:0000259" key="6">
    <source>
        <dbReference type="PROSITE" id="PS50850"/>
    </source>
</evidence>
<evidence type="ECO:0000313" key="7">
    <source>
        <dbReference type="EMBL" id="SEH54543.1"/>
    </source>
</evidence>
<feature type="transmembrane region" description="Helical" evidence="5">
    <location>
        <begin position="86"/>
        <end position="105"/>
    </location>
</feature>
<feature type="transmembrane region" description="Helical" evidence="5">
    <location>
        <begin position="148"/>
        <end position="167"/>
    </location>
</feature>
<feature type="transmembrane region" description="Helical" evidence="5">
    <location>
        <begin position="234"/>
        <end position="252"/>
    </location>
</feature>
<dbReference type="PANTHER" id="PTHR42718:SF48">
    <property type="entry name" value="CONSERVED TWO-DOMAIN MEMBRANE PROTEIN-RELATED"/>
    <property type="match status" value="1"/>
</dbReference>
<dbReference type="RefSeq" id="WP_083406443.1">
    <property type="nucleotide sequence ID" value="NZ_LT629971.1"/>
</dbReference>
<feature type="transmembrane region" description="Helical" evidence="5">
    <location>
        <begin position="404"/>
        <end position="424"/>
    </location>
</feature>
<feature type="transmembrane region" description="Helical" evidence="5">
    <location>
        <begin position="173"/>
        <end position="194"/>
    </location>
</feature>
<dbReference type="SUPFAM" id="SSF103473">
    <property type="entry name" value="MFS general substrate transporter"/>
    <property type="match status" value="1"/>
</dbReference>
<name>A0A1H6J4Y5_MYCRU</name>
<feature type="transmembrane region" description="Helical" evidence="5">
    <location>
        <begin position="307"/>
        <end position="327"/>
    </location>
</feature>
<feature type="domain" description="Major facilitator superfamily (MFS) profile" evidence="6">
    <location>
        <begin position="19"/>
        <end position="460"/>
    </location>
</feature>
<dbReference type="OrthoDB" id="7375466at2"/>
<keyword evidence="3 5" id="KW-1133">Transmembrane helix</keyword>
<dbReference type="Pfam" id="PF07690">
    <property type="entry name" value="MFS_1"/>
    <property type="match status" value="1"/>
</dbReference>
<evidence type="ECO:0000256" key="2">
    <source>
        <dbReference type="ARBA" id="ARBA00022692"/>
    </source>
</evidence>
<dbReference type="Gene3D" id="1.20.1720.10">
    <property type="entry name" value="Multidrug resistance protein D"/>
    <property type="match status" value="1"/>
</dbReference>
<feature type="transmembrane region" description="Helical" evidence="5">
    <location>
        <begin position="264"/>
        <end position="287"/>
    </location>
</feature>
<dbReference type="GO" id="GO:0022857">
    <property type="term" value="F:transmembrane transporter activity"/>
    <property type="evidence" value="ECO:0007669"/>
    <property type="project" value="InterPro"/>
</dbReference>
<sequence>MTATETALAPRQQMRTAAVVVVISVATFLASLDLFIVNLALPEIQDGFPGHDLAAASWILNAYTIIFAAFLNPAGRFGDRYGHRKVFLFGLAVFTVASAACGLAPSLEALVAARAIQAAGAAMLMPTSLALLLAAVSEAHRATAVSTWAAIGASAAALGPPVGGALVDLSWRWVFYINLPIAIIALAVGPWILNRTPQSGSGTPDLVGAALLTVGVGAIVGALITLPTNGWKHPAVWVPLAVAVFALALTVLRSRRHHHPALDLAALAVGPLWTSCVALLMFTAAFGAMLLGNVLFLTDVWHLPPQIAGLGLAPGPAAAVLISLTVASRLIRRFGVGPVAAVGSLSFATGAISWLWLAGPDPDYIHTFFPGQMFTGAGVGLVIPSLSAVVAVSLPQHRWGAGSALVNTARQIGIALGTAITILLCQPTIDLTAIRHGWIFLAASATTAAVTAAAAAAYWRDYTTQTRRFTLRAARPSRRATVDGQTASPHIE</sequence>
<evidence type="ECO:0000256" key="4">
    <source>
        <dbReference type="ARBA" id="ARBA00023136"/>
    </source>
</evidence>
<evidence type="ECO:0000256" key="1">
    <source>
        <dbReference type="ARBA" id="ARBA00004651"/>
    </source>
</evidence>
<dbReference type="EMBL" id="LT629971">
    <property type="protein sequence ID" value="SEH54543.1"/>
    <property type="molecule type" value="Genomic_DNA"/>
</dbReference>
<dbReference type="CDD" id="cd17321">
    <property type="entry name" value="MFS_MMR_MDR_like"/>
    <property type="match status" value="1"/>
</dbReference>
<organism evidence="7 8">
    <name type="scientific">Mycolicibacterium rutilum</name>
    <name type="common">Mycobacterium rutilum</name>
    <dbReference type="NCBI Taxonomy" id="370526"/>
    <lineage>
        <taxon>Bacteria</taxon>
        <taxon>Bacillati</taxon>
        <taxon>Actinomycetota</taxon>
        <taxon>Actinomycetes</taxon>
        <taxon>Mycobacteriales</taxon>
        <taxon>Mycobacteriaceae</taxon>
        <taxon>Mycolicibacterium</taxon>
    </lineage>
</organism>
<feature type="transmembrane region" description="Helical" evidence="5">
    <location>
        <begin position="111"/>
        <end position="136"/>
    </location>
</feature>
<dbReference type="PANTHER" id="PTHR42718">
    <property type="entry name" value="MAJOR FACILITATOR SUPERFAMILY MULTIDRUG TRANSPORTER MFSC"/>
    <property type="match status" value="1"/>
</dbReference>
<protein>
    <submittedName>
        <fullName evidence="7">Drug resistance transporter, EmrB/QacA subfamily</fullName>
    </submittedName>
</protein>
<dbReference type="AlphaFoldDB" id="A0A1H6J4Y5"/>
<gene>
    <name evidence="7" type="ORF">SAMN04489835_1254</name>
</gene>
<accession>A0A1H6J4Y5</accession>
<dbReference type="Proteomes" id="UP000182915">
    <property type="component" value="Chromosome I"/>
</dbReference>
<feature type="transmembrane region" description="Helical" evidence="5">
    <location>
        <begin position="17"/>
        <end position="41"/>
    </location>
</feature>
<reference evidence="8" key="1">
    <citation type="submission" date="2016-10" db="EMBL/GenBank/DDBJ databases">
        <authorList>
            <person name="Varghese N."/>
            <person name="Submissions S."/>
        </authorList>
    </citation>
    <scope>NUCLEOTIDE SEQUENCE [LARGE SCALE GENOMIC DNA]</scope>
    <source>
        <strain evidence="8">DSM 45405</strain>
    </source>
</reference>
<feature type="transmembrane region" description="Helical" evidence="5">
    <location>
        <begin position="53"/>
        <end position="74"/>
    </location>
</feature>
<keyword evidence="2 5" id="KW-0812">Transmembrane</keyword>
<dbReference type="InterPro" id="IPR036259">
    <property type="entry name" value="MFS_trans_sf"/>
</dbReference>
<keyword evidence="8" id="KW-1185">Reference proteome</keyword>
<dbReference type="InterPro" id="IPR020846">
    <property type="entry name" value="MFS_dom"/>
</dbReference>
<evidence type="ECO:0000256" key="3">
    <source>
        <dbReference type="ARBA" id="ARBA00022989"/>
    </source>
</evidence>
<feature type="transmembrane region" description="Helical" evidence="5">
    <location>
        <begin position="436"/>
        <end position="459"/>
    </location>
</feature>
<dbReference type="GO" id="GO:0005886">
    <property type="term" value="C:plasma membrane"/>
    <property type="evidence" value="ECO:0007669"/>
    <property type="project" value="UniProtKB-SubCell"/>
</dbReference>
<dbReference type="InterPro" id="IPR011701">
    <property type="entry name" value="MFS"/>
</dbReference>
<feature type="transmembrane region" description="Helical" evidence="5">
    <location>
        <begin position="369"/>
        <end position="392"/>
    </location>
</feature>
<comment type="subcellular location">
    <subcellularLocation>
        <location evidence="1">Cell membrane</location>
        <topology evidence="1">Multi-pass membrane protein</topology>
    </subcellularLocation>
</comment>